<dbReference type="Proteomes" id="UP000198657">
    <property type="component" value="Unassembled WGS sequence"/>
</dbReference>
<dbReference type="EMBL" id="FODN01000001">
    <property type="protein sequence ID" value="SEN67540.1"/>
    <property type="molecule type" value="Genomic_DNA"/>
</dbReference>
<protein>
    <recommendedName>
        <fullName evidence="3">CarboxypepD_reg-like domain-containing protein</fullName>
    </recommendedName>
</protein>
<reference evidence="2" key="1">
    <citation type="submission" date="2016-10" db="EMBL/GenBank/DDBJ databases">
        <authorList>
            <person name="Varghese N."/>
            <person name="Submissions S."/>
        </authorList>
    </citation>
    <scope>NUCLEOTIDE SEQUENCE [LARGE SCALE GENOMIC DNA]</scope>
    <source>
        <strain evidence="2">CGMCC 1.8704</strain>
    </source>
</reference>
<accession>A0A1H8IFF1</accession>
<dbReference type="AlphaFoldDB" id="A0A1H8IFF1"/>
<dbReference type="STRING" id="604089.SAMN04487942_0558"/>
<keyword evidence="2" id="KW-1185">Reference proteome</keyword>
<organism evidence="1 2">
    <name type="scientific">Flavobacterium sinopsychrotolerans</name>
    <dbReference type="NCBI Taxonomy" id="604089"/>
    <lineage>
        <taxon>Bacteria</taxon>
        <taxon>Pseudomonadati</taxon>
        <taxon>Bacteroidota</taxon>
        <taxon>Flavobacteriia</taxon>
        <taxon>Flavobacteriales</taxon>
        <taxon>Flavobacteriaceae</taxon>
        <taxon>Flavobacterium</taxon>
    </lineage>
</organism>
<dbReference type="RefSeq" id="WP_091165394.1">
    <property type="nucleotide sequence ID" value="NZ_CBCSFM010000001.1"/>
</dbReference>
<name>A0A1H8IFF1_9FLAO</name>
<dbReference type="OrthoDB" id="1427655at2"/>
<proteinExistence type="predicted"/>
<evidence type="ECO:0008006" key="3">
    <source>
        <dbReference type="Google" id="ProtNLM"/>
    </source>
</evidence>
<evidence type="ECO:0000313" key="1">
    <source>
        <dbReference type="EMBL" id="SEN67540.1"/>
    </source>
</evidence>
<evidence type="ECO:0000313" key="2">
    <source>
        <dbReference type="Proteomes" id="UP000198657"/>
    </source>
</evidence>
<gene>
    <name evidence="1" type="ORF">SAMN04487942_0558</name>
</gene>
<sequence length="251" mass="28377">MKINSILSGILFLLCQISFGQTLDEKLLQGKIRVDSVGVNGINILNLTNGKITQTNSSGAFFILAKANDILVFSAIDLKTFKKTISFNDFELGMLSIYMESKTIELKEVIVNKNQINAFSLGVVTKDPVKYSPAERRLRTAGDLKPIQLLNLLGGSMPLDPLINKINGRTKRLKKLVVLEKKENYIKLISELYNQEYFTVQLGIASDYVNGFKYFIVENDNFLKVLESKNEERTSFFMVALAQEYKDILKQ</sequence>